<keyword evidence="2" id="KW-0805">Transcription regulation</keyword>
<dbReference type="Gene3D" id="3.30.160.60">
    <property type="entry name" value="Classic Zinc Finger"/>
    <property type="match status" value="1"/>
</dbReference>
<feature type="domain" description="C2H2-type" evidence="8">
    <location>
        <begin position="107"/>
        <end position="135"/>
    </location>
</feature>
<dbReference type="GO" id="GO:0006351">
    <property type="term" value="P:DNA-templated transcription"/>
    <property type="evidence" value="ECO:0007669"/>
    <property type="project" value="InterPro"/>
</dbReference>
<feature type="compositionally biased region" description="Basic and acidic residues" evidence="7">
    <location>
        <begin position="12"/>
        <end position="21"/>
    </location>
</feature>
<feature type="region of interest" description="Disordered" evidence="7">
    <location>
        <begin position="185"/>
        <end position="239"/>
    </location>
</feature>
<evidence type="ECO:0000256" key="2">
    <source>
        <dbReference type="ARBA" id="ARBA00023015"/>
    </source>
</evidence>
<evidence type="ECO:0000256" key="3">
    <source>
        <dbReference type="ARBA" id="ARBA00023125"/>
    </source>
</evidence>
<dbReference type="GO" id="GO:0008270">
    <property type="term" value="F:zinc ion binding"/>
    <property type="evidence" value="ECO:0007669"/>
    <property type="project" value="UniProtKB-KW"/>
</dbReference>
<feature type="compositionally biased region" description="Low complexity" evidence="7">
    <location>
        <begin position="228"/>
        <end position="239"/>
    </location>
</feature>
<dbReference type="CDD" id="cd12148">
    <property type="entry name" value="fungal_TF_MHR"/>
    <property type="match status" value="1"/>
</dbReference>
<evidence type="ECO:0000259" key="8">
    <source>
        <dbReference type="PROSITE" id="PS50157"/>
    </source>
</evidence>
<dbReference type="InterPro" id="IPR007219">
    <property type="entry name" value="XnlR_reg_dom"/>
</dbReference>
<dbReference type="STRING" id="1403190.A0A0F0I3K1"/>
<evidence type="ECO:0000256" key="7">
    <source>
        <dbReference type="SAM" id="MobiDB-lite"/>
    </source>
</evidence>
<evidence type="ECO:0000256" key="4">
    <source>
        <dbReference type="ARBA" id="ARBA00023163"/>
    </source>
</evidence>
<keyword evidence="4" id="KW-0804">Transcription</keyword>
<evidence type="ECO:0000256" key="1">
    <source>
        <dbReference type="ARBA" id="ARBA00022833"/>
    </source>
</evidence>
<feature type="region of interest" description="Disordered" evidence="7">
    <location>
        <begin position="80"/>
        <end position="109"/>
    </location>
</feature>
<dbReference type="AlphaFoldDB" id="A0A0F0I3K1"/>
<dbReference type="InterPro" id="IPR013087">
    <property type="entry name" value="Znf_C2H2_type"/>
</dbReference>
<evidence type="ECO:0000313" key="10">
    <source>
        <dbReference type="Proteomes" id="UP000033540"/>
    </source>
</evidence>
<dbReference type="PANTHER" id="PTHR47171:SF3">
    <property type="entry name" value="FARA-RELATED"/>
    <property type="match status" value="1"/>
</dbReference>
<dbReference type="GO" id="GO:0003677">
    <property type="term" value="F:DNA binding"/>
    <property type="evidence" value="ECO:0007669"/>
    <property type="project" value="UniProtKB-KW"/>
</dbReference>
<dbReference type="PROSITE" id="PS00028">
    <property type="entry name" value="ZINC_FINGER_C2H2_1"/>
    <property type="match status" value="1"/>
</dbReference>
<evidence type="ECO:0000256" key="5">
    <source>
        <dbReference type="ARBA" id="ARBA00023242"/>
    </source>
</evidence>
<comment type="caution">
    <text evidence="9">The sequence shown here is derived from an EMBL/GenBank/DDBJ whole genome shotgun (WGS) entry which is preliminary data.</text>
</comment>
<dbReference type="EMBL" id="JZEE01000689">
    <property type="protein sequence ID" value="KJK61207.1"/>
    <property type="molecule type" value="Genomic_DNA"/>
</dbReference>
<evidence type="ECO:0000256" key="6">
    <source>
        <dbReference type="PROSITE-ProRule" id="PRU00042"/>
    </source>
</evidence>
<dbReference type="SMART" id="SM00906">
    <property type="entry name" value="Fungal_trans"/>
    <property type="match status" value="1"/>
</dbReference>
<keyword evidence="1" id="KW-0862">Zinc</keyword>
<dbReference type="SMART" id="SM00355">
    <property type="entry name" value="ZnF_C2H2"/>
    <property type="match status" value="2"/>
</dbReference>
<keyword evidence="5" id="KW-0539">Nucleus</keyword>
<protein>
    <submittedName>
        <fullName evidence="9">Fungal transcription factor regulatory middle homology region</fullName>
    </submittedName>
</protein>
<keyword evidence="6" id="KW-0863">Zinc-finger</keyword>
<dbReference type="Pfam" id="PF04082">
    <property type="entry name" value="Fungal_trans"/>
    <property type="match status" value="1"/>
</dbReference>
<evidence type="ECO:0000313" key="9">
    <source>
        <dbReference type="EMBL" id="KJK61207.1"/>
    </source>
</evidence>
<dbReference type="InterPro" id="IPR052073">
    <property type="entry name" value="Amide_Lactam_Regulators"/>
</dbReference>
<keyword evidence="3" id="KW-0238">DNA-binding</keyword>
<sequence length="829" mass="94932">MKQSPYGTVDPRWLDTADRTGPEALPESDDSLHHLSQDTLPQDLDQTQHWEEESAHTHINFESPQFTFEPRLPETQHIVPELPSDLSTPGQDTSSANQSNDSPSQSFPCDRCDRVFDKRHLLNKHTTSIHDRPHKCDVAGCPRTEGFQSKNDLKRHYNDVHEEGSSKCHYCKYHWCSASKPQRERKGELGMRYKRNHDKNTGTQPAIRRSSRKQQNERNPTSAVPGESASDTIIIDPSSPSFGVRNTTAEARPYSKVVYYGDSFNLDYMLHEMGDPLGASRNGRTWEDALEHLYFSQLGQSTKTQIEEHSRNQRLQLRDIGALKTFEKNVSDDLIRIFFEMCYPQCPIFDRADFQLKYEAGRVSPLVLQAVFFVALNHCSEELYKRAGFANRYLATFTCYQRAKTLYDTNYESDAIATLQAVYLLSFWWGSPMEQKDMWHWTGIACNRAQSLGLHQRKTYVGLSERSRKLWRRIWWTIYIHDISVTVMLGRTPHINDAYCSVEMLDDDDFETLDDDLINSDLFREPTRESRLYVIQLAELYSRTSNCWLNIAGAKLNESMILKSLDDLASWKASLPRELQHREFTVSLEDGLWATLANLSYFTVQILIRRNGFNDPDRMKVGSVVFEAAVQIVRILEDLVSSQLLPFALMRRYVLPLRIYIVEDIYKSSAPAVFAALSVQIANMRGCPSHVVDVSKHRARLCMMIVNKLQDHSPPLLWYYRLFVRLLRSMGCEILDEESREASHHSDQRLHGLQSPTAGFLYNNRFENGSQEVGPNDISNDPLTGNPVLCDFGLSGMTASFVFSSFLDSDLIDGTSPDLGNHSLDPSLL</sequence>
<dbReference type="Proteomes" id="UP000033540">
    <property type="component" value="Unassembled WGS sequence"/>
</dbReference>
<feature type="region of interest" description="Disordered" evidence="7">
    <location>
        <begin position="1"/>
        <end position="54"/>
    </location>
</feature>
<accession>A0A0F0I3K1</accession>
<name>A0A0F0I3K1_ASPPU</name>
<dbReference type="OrthoDB" id="5121955at2759"/>
<feature type="compositionally biased region" description="Polar residues" evidence="7">
    <location>
        <begin position="85"/>
        <end position="107"/>
    </location>
</feature>
<dbReference type="PANTHER" id="PTHR47171">
    <property type="entry name" value="FARA-RELATED"/>
    <property type="match status" value="1"/>
</dbReference>
<dbReference type="PROSITE" id="PS50157">
    <property type="entry name" value="ZINC_FINGER_C2H2_2"/>
    <property type="match status" value="1"/>
</dbReference>
<gene>
    <name evidence="9" type="ORF">P875_00042596</name>
</gene>
<organism evidence="9 10">
    <name type="scientific">Aspergillus parasiticus (strain ATCC 56775 / NRRL 5862 / SRRC 143 / SU-1)</name>
    <dbReference type="NCBI Taxonomy" id="1403190"/>
    <lineage>
        <taxon>Eukaryota</taxon>
        <taxon>Fungi</taxon>
        <taxon>Dikarya</taxon>
        <taxon>Ascomycota</taxon>
        <taxon>Pezizomycotina</taxon>
        <taxon>Eurotiomycetes</taxon>
        <taxon>Eurotiomycetidae</taxon>
        <taxon>Eurotiales</taxon>
        <taxon>Aspergillaceae</taxon>
        <taxon>Aspergillus</taxon>
        <taxon>Aspergillus subgen. Circumdati</taxon>
    </lineage>
</organism>
<reference evidence="9 10" key="1">
    <citation type="submission" date="2015-02" db="EMBL/GenBank/DDBJ databases">
        <title>Draft genome sequence of Aspergillus parasiticus SU-1.</title>
        <authorList>
            <person name="Yu J."/>
            <person name="Fedorova N."/>
            <person name="Yin Y."/>
            <person name="Losada L."/>
            <person name="Zafar N."/>
            <person name="Taujale R."/>
            <person name="Ehrlich K.C."/>
            <person name="Bhatnagar D."/>
            <person name="Cleveland T.E."/>
            <person name="Bennett J.W."/>
            <person name="Nierman W.C."/>
        </authorList>
    </citation>
    <scope>NUCLEOTIDE SEQUENCE [LARGE SCALE GENOMIC DNA]</scope>
    <source>
        <strain evidence="10">ATCC 56775 / NRRL 5862 / SRRC 143 / SU-1</strain>
    </source>
</reference>
<proteinExistence type="predicted"/>
<keyword evidence="6" id="KW-0479">Metal-binding</keyword>